<accession>A0A9W4SFG2</accession>
<dbReference type="EMBL" id="CAMKVN010000406">
    <property type="protein sequence ID" value="CAI2167587.1"/>
    <property type="molecule type" value="Genomic_DNA"/>
</dbReference>
<proteinExistence type="predicted"/>
<keyword evidence="2" id="KW-1185">Reference proteome</keyword>
<protein>
    <submittedName>
        <fullName evidence="1">3907_t:CDS:1</fullName>
    </submittedName>
</protein>
<dbReference type="AlphaFoldDB" id="A0A9W4SFG2"/>
<dbReference type="PANTHER" id="PTHR35871:SF1">
    <property type="entry name" value="CXC1-LIKE CYSTEINE CLUSTER ASSOCIATED WITH KDZ TRANSPOSASES DOMAIN-CONTAINING PROTEIN"/>
    <property type="match status" value="1"/>
</dbReference>
<evidence type="ECO:0000313" key="2">
    <source>
        <dbReference type="Proteomes" id="UP001153678"/>
    </source>
</evidence>
<reference evidence="1" key="1">
    <citation type="submission" date="2022-08" db="EMBL/GenBank/DDBJ databases">
        <authorList>
            <person name="Kallberg Y."/>
            <person name="Tangrot J."/>
            <person name="Rosling A."/>
        </authorList>
    </citation>
    <scope>NUCLEOTIDE SEQUENCE</scope>
    <source>
        <strain evidence="1">Wild A</strain>
    </source>
</reference>
<evidence type="ECO:0000313" key="1">
    <source>
        <dbReference type="EMBL" id="CAI2167587.1"/>
    </source>
</evidence>
<gene>
    <name evidence="1" type="ORF">FWILDA_LOCUS3149</name>
</gene>
<name>A0A9W4SFG2_9GLOM</name>
<dbReference type="Proteomes" id="UP001153678">
    <property type="component" value="Unassembled WGS sequence"/>
</dbReference>
<dbReference type="OrthoDB" id="2418550at2759"/>
<comment type="caution">
    <text evidence="1">The sequence shown here is derived from an EMBL/GenBank/DDBJ whole genome shotgun (WGS) entry which is preliminary data.</text>
</comment>
<organism evidence="1 2">
    <name type="scientific">Funneliformis geosporum</name>
    <dbReference type="NCBI Taxonomy" id="1117311"/>
    <lineage>
        <taxon>Eukaryota</taxon>
        <taxon>Fungi</taxon>
        <taxon>Fungi incertae sedis</taxon>
        <taxon>Mucoromycota</taxon>
        <taxon>Glomeromycotina</taxon>
        <taxon>Glomeromycetes</taxon>
        <taxon>Glomerales</taxon>
        <taxon>Glomeraceae</taxon>
        <taxon>Funneliformis</taxon>
    </lineage>
</organism>
<dbReference type="PANTHER" id="PTHR35871">
    <property type="entry name" value="EXPRESSED PROTEIN"/>
    <property type="match status" value="1"/>
</dbReference>
<sequence length="105" mass="12572">MPIFEGDKMEIQINHELQPDEKIHILITHNKTTFHSNDRRNSGWVPNYEQPLRKKEQGRAIHISDFICETISRLQLNEEQKLSEIRNRIPHKTRIMINPKKNYDS</sequence>